<reference evidence="3" key="1">
    <citation type="submission" date="2019-01" db="EMBL/GenBank/DDBJ databases">
        <title>Draft genomes of a novel of Sporanaerobacter strains.</title>
        <authorList>
            <person name="Ma S."/>
        </authorList>
    </citation>
    <scope>NUCLEOTIDE SEQUENCE [LARGE SCALE GENOMIC DNA]</scope>
    <source>
        <strain evidence="3">NJN-17</strain>
    </source>
</reference>
<feature type="transmembrane region" description="Helical" evidence="1">
    <location>
        <begin position="7"/>
        <end position="28"/>
    </location>
</feature>
<sequence>MKKMKRLNKYLILFVIGGISYFFIEILWRGHSHITMFILGGLCFVSVGLINEYYFKLKKSLLIQQSVSCLVITTLELIFGLILNVRLRLNVWDYSNLKFNLMGQICLEYSVLWFFLSLPAIIFYDYLRHWLFGEEKPHYKFI</sequence>
<evidence type="ECO:0000313" key="2">
    <source>
        <dbReference type="EMBL" id="QAT62469.1"/>
    </source>
</evidence>
<keyword evidence="1" id="KW-0812">Transmembrane</keyword>
<dbReference type="Pfam" id="PF06541">
    <property type="entry name" value="ABC_trans_CmpB"/>
    <property type="match status" value="1"/>
</dbReference>
<organism evidence="2 3">
    <name type="scientific">Acidilutibacter cellobiosedens</name>
    <dbReference type="NCBI Taxonomy" id="2507161"/>
    <lineage>
        <taxon>Bacteria</taxon>
        <taxon>Bacillati</taxon>
        <taxon>Bacillota</taxon>
        <taxon>Tissierellia</taxon>
        <taxon>Tissierellales</taxon>
        <taxon>Acidilutibacteraceae</taxon>
        <taxon>Acidilutibacter</taxon>
    </lineage>
</organism>
<evidence type="ECO:0008006" key="4">
    <source>
        <dbReference type="Google" id="ProtNLM"/>
    </source>
</evidence>
<evidence type="ECO:0000313" key="3">
    <source>
        <dbReference type="Proteomes" id="UP000287969"/>
    </source>
</evidence>
<dbReference type="RefSeq" id="WP_071139954.1">
    <property type="nucleotide sequence ID" value="NZ_CP035282.1"/>
</dbReference>
<dbReference type="EMBL" id="CP035282">
    <property type="protein sequence ID" value="QAT62469.1"/>
    <property type="molecule type" value="Genomic_DNA"/>
</dbReference>
<name>A0A410QEY8_9FIRM</name>
<keyword evidence="1" id="KW-1133">Transmembrane helix</keyword>
<dbReference type="InterPro" id="IPR010540">
    <property type="entry name" value="CmpB_TMEM229"/>
</dbReference>
<feature type="transmembrane region" description="Helical" evidence="1">
    <location>
        <begin position="107"/>
        <end position="127"/>
    </location>
</feature>
<feature type="transmembrane region" description="Helical" evidence="1">
    <location>
        <begin position="67"/>
        <end position="87"/>
    </location>
</feature>
<evidence type="ECO:0000256" key="1">
    <source>
        <dbReference type="SAM" id="Phobius"/>
    </source>
</evidence>
<feature type="transmembrane region" description="Helical" evidence="1">
    <location>
        <begin position="34"/>
        <end position="55"/>
    </location>
</feature>
<proteinExistence type="predicted"/>
<dbReference type="KEGG" id="spoa:EQM13_13290"/>
<keyword evidence="3" id="KW-1185">Reference proteome</keyword>
<keyword evidence="1" id="KW-0472">Membrane</keyword>
<protein>
    <recommendedName>
        <fullName evidence="4">ABC-transporter type IV</fullName>
    </recommendedName>
</protein>
<dbReference type="Proteomes" id="UP000287969">
    <property type="component" value="Chromosome"/>
</dbReference>
<dbReference type="OrthoDB" id="1752779at2"/>
<dbReference type="AlphaFoldDB" id="A0A410QEY8"/>
<gene>
    <name evidence="2" type="ORF">EQM13_13290</name>
</gene>
<accession>A0A410QEY8</accession>